<sequence>MSPSRNHHGWSYQQVAAASFLKAFLRTFTTLRIKWPLSLKPHHESTRFVVIDPATPDLYSGVATDKHIKPDRIGGTWYPEPYTPQTSLRENQHVVLHFHGGSYILGDGRTSSCGFLAKSFLEYTPTRFILCPQYRLATHHHSRFPAQLQDAITSYFYLLHTLRIPASQIILSGDSSGAHLALALLRYINEFNNTDFLPVPKCAWLWSPWCDVPAAVNASAWTRSENYKTEYIPGSFPAWGARSFLGDLEITEPVERYLAPLWHPFRVPCPVLVGTGNREVLFHEHERLVEVLGEYVDREFEPGVELVVADKVPHDVFMIGWIMDFKEEARDCAVRAGKFVDRIECSYG</sequence>
<organism evidence="5 6">
    <name type="scientific">Aspergillus steynii IBT 23096</name>
    <dbReference type="NCBI Taxonomy" id="1392250"/>
    <lineage>
        <taxon>Eukaryota</taxon>
        <taxon>Fungi</taxon>
        <taxon>Dikarya</taxon>
        <taxon>Ascomycota</taxon>
        <taxon>Pezizomycotina</taxon>
        <taxon>Eurotiomycetes</taxon>
        <taxon>Eurotiomycetidae</taxon>
        <taxon>Eurotiales</taxon>
        <taxon>Aspergillaceae</taxon>
        <taxon>Aspergillus</taxon>
        <taxon>Aspergillus subgen. Circumdati</taxon>
    </lineage>
</organism>
<reference evidence="5 6" key="1">
    <citation type="submission" date="2016-12" db="EMBL/GenBank/DDBJ databases">
        <title>The genomes of Aspergillus section Nigri reveals drivers in fungal speciation.</title>
        <authorList>
            <consortium name="DOE Joint Genome Institute"/>
            <person name="Vesth T.C."/>
            <person name="Nybo J."/>
            <person name="Theobald S."/>
            <person name="Brandl J."/>
            <person name="Frisvad J.C."/>
            <person name="Nielsen K.F."/>
            <person name="Lyhne E.K."/>
            <person name="Kogle M.E."/>
            <person name="Kuo A."/>
            <person name="Riley R."/>
            <person name="Clum A."/>
            <person name="Nolan M."/>
            <person name="Lipzen A."/>
            <person name="Salamov A."/>
            <person name="Henrissat B."/>
            <person name="Wiebenga A."/>
            <person name="De Vries R.P."/>
            <person name="Grigoriev I.V."/>
            <person name="Mortensen U.H."/>
            <person name="Andersen M.R."/>
            <person name="Baker S.E."/>
        </authorList>
    </citation>
    <scope>NUCLEOTIDE SEQUENCE [LARGE SCALE GENOMIC DNA]</scope>
    <source>
        <strain evidence="5 6">IBT 23096</strain>
    </source>
</reference>
<dbReference type="GO" id="GO:0016787">
    <property type="term" value="F:hydrolase activity"/>
    <property type="evidence" value="ECO:0007669"/>
    <property type="project" value="UniProtKB-KW"/>
</dbReference>
<comment type="caution">
    <text evidence="5">The sequence shown here is derived from an EMBL/GenBank/DDBJ whole genome shotgun (WGS) entry which is preliminary data.</text>
</comment>
<dbReference type="Proteomes" id="UP000234275">
    <property type="component" value="Unassembled WGS sequence"/>
</dbReference>
<evidence type="ECO:0000313" key="5">
    <source>
        <dbReference type="EMBL" id="PLB54049.1"/>
    </source>
</evidence>
<dbReference type="Gene3D" id="3.40.50.1820">
    <property type="entry name" value="alpha/beta hydrolase"/>
    <property type="match status" value="1"/>
</dbReference>
<dbReference type="InterPro" id="IPR013094">
    <property type="entry name" value="AB_hydrolase_3"/>
</dbReference>
<evidence type="ECO:0000256" key="1">
    <source>
        <dbReference type="ARBA" id="ARBA00010515"/>
    </source>
</evidence>
<evidence type="ECO:0000313" key="6">
    <source>
        <dbReference type="Proteomes" id="UP000234275"/>
    </source>
</evidence>
<dbReference type="Pfam" id="PF07859">
    <property type="entry name" value="Abhydrolase_3"/>
    <property type="match status" value="1"/>
</dbReference>
<dbReference type="SUPFAM" id="SSF53474">
    <property type="entry name" value="alpha/beta-Hydrolases"/>
    <property type="match status" value="1"/>
</dbReference>
<dbReference type="GeneID" id="36558148"/>
<feature type="active site" evidence="3">
    <location>
        <position position="175"/>
    </location>
</feature>
<dbReference type="EMBL" id="MSFO01000001">
    <property type="protein sequence ID" value="PLB54049.1"/>
    <property type="molecule type" value="Genomic_DNA"/>
</dbReference>
<dbReference type="AlphaFoldDB" id="A0A2I2GMH5"/>
<keyword evidence="6" id="KW-1185">Reference proteome</keyword>
<protein>
    <submittedName>
        <fullName evidence="5">Alpha/beta-hydrolase</fullName>
    </submittedName>
</protein>
<dbReference type="RefSeq" id="XP_024709351.1">
    <property type="nucleotide sequence ID" value="XM_024850449.1"/>
</dbReference>
<dbReference type="VEuPathDB" id="FungiDB:P170DRAFT_442215"/>
<dbReference type="InterPro" id="IPR029058">
    <property type="entry name" value="AB_hydrolase_fold"/>
</dbReference>
<dbReference type="InterPro" id="IPR033140">
    <property type="entry name" value="Lipase_GDXG_put_SER_AS"/>
</dbReference>
<name>A0A2I2GMH5_9EURO</name>
<dbReference type="STRING" id="1392250.A0A2I2GMH5"/>
<dbReference type="InterPro" id="IPR050300">
    <property type="entry name" value="GDXG_lipolytic_enzyme"/>
</dbReference>
<keyword evidence="2 5" id="KW-0378">Hydrolase</keyword>
<proteinExistence type="inferred from homology"/>
<dbReference type="PANTHER" id="PTHR48081:SF8">
    <property type="entry name" value="ALPHA_BETA HYDROLASE FOLD-3 DOMAIN-CONTAINING PROTEIN-RELATED"/>
    <property type="match status" value="1"/>
</dbReference>
<comment type="similarity">
    <text evidence="1">Belongs to the 'GDXG' lipolytic enzyme family.</text>
</comment>
<dbReference type="OrthoDB" id="2152029at2759"/>
<dbReference type="PANTHER" id="PTHR48081">
    <property type="entry name" value="AB HYDROLASE SUPERFAMILY PROTEIN C4A8.06C"/>
    <property type="match status" value="1"/>
</dbReference>
<evidence type="ECO:0000259" key="4">
    <source>
        <dbReference type="Pfam" id="PF07859"/>
    </source>
</evidence>
<feature type="domain" description="Alpha/beta hydrolase fold-3" evidence="4">
    <location>
        <begin position="95"/>
        <end position="316"/>
    </location>
</feature>
<gene>
    <name evidence="5" type="ORF">P170DRAFT_442215</name>
</gene>
<accession>A0A2I2GMH5</accession>
<evidence type="ECO:0000256" key="3">
    <source>
        <dbReference type="PROSITE-ProRule" id="PRU10038"/>
    </source>
</evidence>
<dbReference type="PROSITE" id="PS01174">
    <property type="entry name" value="LIPASE_GDXG_SER"/>
    <property type="match status" value="1"/>
</dbReference>
<evidence type="ECO:0000256" key="2">
    <source>
        <dbReference type="ARBA" id="ARBA00022801"/>
    </source>
</evidence>